<sequence length="159" mass="17055">MSLPSSPYSAPTTLPEPERTPALLIHLSPLAGLLLPTIGNLLGPLLAWLVYRDRSRALDGQGKEALNFQLSLWLYGVIITVLAFGLFSVGLVGGAVSAAVGSPDAGAFAFFGAFAGFFAFYLPIMLVLFLLPLVLMLVAVVRVSSGRAYRYPLTIRFIR</sequence>
<evidence type="ECO:0000256" key="3">
    <source>
        <dbReference type="ARBA" id="ARBA00022989"/>
    </source>
</evidence>
<dbReference type="RefSeq" id="WP_064015560.1">
    <property type="nucleotide sequence ID" value="NZ_CP011387.1"/>
</dbReference>
<evidence type="ECO:0008006" key="8">
    <source>
        <dbReference type="Google" id="ProtNLM"/>
    </source>
</evidence>
<organism evidence="6 7">
    <name type="scientific">Deinococcus puniceus</name>
    <dbReference type="NCBI Taxonomy" id="1182568"/>
    <lineage>
        <taxon>Bacteria</taxon>
        <taxon>Thermotogati</taxon>
        <taxon>Deinococcota</taxon>
        <taxon>Deinococci</taxon>
        <taxon>Deinococcales</taxon>
        <taxon>Deinococcaceae</taxon>
        <taxon>Deinococcus</taxon>
    </lineage>
</organism>
<dbReference type="AlphaFoldDB" id="A0A172TC30"/>
<evidence type="ECO:0000313" key="7">
    <source>
        <dbReference type="Proteomes" id="UP000077363"/>
    </source>
</evidence>
<feature type="transmembrane region" description="Helical" evidence="5">
    <location>
        <begin position="72"/>
        <end position="96"/>
    </location>
</feature>
<dbReference type="InterPro" id="IPR019109">
    <property type="entry name" value="MamF_MmsF"/>
</dbReference>
<keyword evidence="2 5" id="KW-0812">Transmembrane</keyword>
<evidence type="ECO:0000256" key="1">
    <source>
        <dbReference type="ARBA" id="ARBA00004141"/>
    </source>
</evidence>
<keyword evidence="4 5" id="KW-0472">Membrane</keyword>
<name>A0A172TC30_9DEIO</name>
<dbReference type="STRING" id="1182568.SU48_12700"/>
<evidence type="ECO:0000313" key="6">
    <source>
        <dbReference type="EMBL" id="ANE44477.1"/>
    </source>
</evidence>
<proteinExistence type="predicted"/>
<dbReference type="EMBL" id="CP011387">
    <property type="protein sequence ID" value="ANE44477.1"/>
    <property type="molecule type" value="Genomic_DNA"/>
</dbReference>
<comment type="subcellular location">
    <subcellularLocation>
        <location evidence="1">Membrane</location>
        <topology evidence="1">Multi-pass membrane protein</topology>
    </subcellularLocation>
</comment>
<evidence type="ECO:0000256" key="2">
    <source>
        <dbReference type="ARBA" id="ARBA00022692"/>
    </source>
</evidence>
<gene>
    <name evidence="6" type="ORF">SU48_12700</name>
</gene>
<dbReference type="OrthoDB" id="9808930at2"/>
<keyword evidence="7" id="KW-1185">Reference proteome</keyword>
<evidence type="ECO:0000256" key="4">
    <source>
        <dbReference type="ARBA" id="ARBA00023136"/>
    </source>
</evidence>
<evidence type="ECO:0000256" key="5">
    <source>
        <dbReference type="SAM" id="Phobius"/>
    </source>
</evidence>
<dbReference type="Proteomes" id="UP000077363">
    <property type="component" value="Chromosome"/>
</dbReference>
<reference evidence="6 7" key="1">
    <citation type="submission" date="2015-01" db="EMBL/GenBank/DDBJ databases">
        <title>Deinococcus puniceus/DY1/ whole genome sequencing.</title>
        <authorList>
            <person name="Kim M.K."/>
            <person name="Srinivasan S."/>
            <person name="Lee J.-J."/>
        </authorList>
    </citation>
    <scope>NUCLEOTIDE SEQUENCE [LARGE SCALE GENOMIC DNA]</scope>
    <source>
        <strain evidence="6 7">DY1</strain>
    </source>
</reference>
<feature type="transmembrane region" description="Helical" evidence="5">
    <location>
        <begin position="108"/>
        <end position="141"/>
    </location>
</feature>
<accession>A0A172TC30</accession>
<protein>
    <recommendedName>
        <fullName evidence="8">DUF4870 domain-containing protein</fullName>
    </recommendedName>
</protein>
<feature type="transmembrane region" description="Helical" evidence="5">
    <location>
        <begin position="30"/>
        <end position="51"/>
    </location>
</feature>
<dbReference type="Pfam" id="PF09685">
    <property type="entry name" value="MamF_MmsF"/>
    <property type="match status" value="1"/>
</dbReference>
<keyword evidence="3 5" id="KW-1133">Transmembrane helix</keyword>
<dbReference type="KEGG" id="dpu:SU48_12700"/>
<dbReference type="PATRIC" id="fig|1182568.3.peg.2625"/>